<organism evidence="2 3">
    <name type="scientific">Heterorhabditis bacteriophora</name>
    <name type="common">Entomopathogenic nematode worm</name>
    <dbReference type="NCBI Taxonomy" id="37862"/>
    <lineage>
        <taxon>Eukaryota</taxon>
        <taxon>Metazoa</taxon>
        <taxon>Ecdysozoa</taxon>
        <taxon>Nematoda</taxon>
        <taxon>Chromadorea</taxon>
        <taxon>Rhabditida</taxon>
        <taxon>Rhabditina</taxon>
        <taxon>Rhabditomorpha</taxon>
        <taxon>Strongyloidea</taxon>
        <taxon>Heterorhabditidae</taxon>
        <taxon>Heterorhabditis</taxon>
    </lineage>
</organism>
<dbReference type="Proteomes" id="UP000095283">
    <property type="component" value="Unplaced"/>
</dbReference>
<sequence>MAGPQYSSEQLDAICTALYQAKDGDQLVRLFQQMGDSPHLRPEWATQPVMIGTYIFALFHSASFERLFDVIGRSRFEEKYFKELQDIWYNARYKEAR</sequence>
<name>A0A1I7XL33_HETBA</name>
<proteinExistence type="predicted"/>
<dbReference type="Pfam" id="PF16878">
    <property type="entry name" value="SIX1_SD"/>
    <property type="match status" value="1"/>
</dbReference>
<keyword evidence="2" id="KW-1185">Reference proteome</keyword>
<feature type="domain" description="Homeobox protein SIX1 N-terminal SD" evidence="1">
    <location>
        <begin position="6"/>
        <end position="96"/>
    </location>
</feature>
<evidence type="ECO:0000313" key="2">
    <source>
        <dbReference type="Proteomes" id="UP000095283"/>
    </source>
</evidence>
<dbReference type="InterPro" id="IPR031701">
    <property type="entry name" value="SIX1_SD"/>
</dbReference>
<evidence type="ECO:0000313" key="3">
    <source>
        <dbReference type="WBParaSite" id="Hba_18205"/>
    </source>
</evidence>
<protein>
    <submittedName>
        <fullName evidence="3">SIX1_SD domain-containing protein</fullName>
    </submittedName>
</protein>
<dbReference type="WBParaSite" id="Hba_18205">
    <property type="protein sequence ID" value="Hba_18205"/>
    <property type="gene ID" value="Hba_18205"/>
</dbReference>
<reference evidence="3" key="1">
    <citation type="submission" date="2016-11" db="UniProtKB">
        <authorList>
            <consortium name="WormBaseParasite"/>
        </authorList>
    </citation>
    <scope>IDENTIFICATION</scope>
</reference>
<accession>A0A1I7XL33</accession>
<dbReference type="AlphaFoldDB" id="A0A1I7XL33"/>
<evidence type="ECO:0000259" key="1">
    <source>
        <dbReference type="Pfam" id="PF16878"/>
    </source>
</evidence>